<sequence>MFRSSVNPVIKIVFAPILLLFYLKYIGQPLPILAPMFVVILLTTLPAKPPIKMILQVVVVILFVSFVVVFFARILSDTPTGYALFCWSLFCWSYYRSHKNPQDIISTLTLIVLIIATVVSKQMNFAISGVPLVIFKAFLIAIVVFWLSHFLFPGEQEDILPDEGIKGSEAHLGIAMFKATAMSIALAILIGIGSSQTMLIAITVSSMIKLPMSFHQRDFSAQRLVTTAAGILFTLPIMLLYGFGAPYWVVLGFTLFLGIQLACYAIRRQSHSTIYQLLFTNFVVITYQIINHEGVDSLSSGFKRLVSISIAIFIGALILRLINHSPKDPKPTEKLN</sequence>
<reference evidence="2 3" key="1">
    <citation type="submission" date="2016-07" db="EMBL/GenBank/DDBJ databases">
        <title>Developing Vibrio natriegens as a novel, fast-growing host for biotechnology.</title>
        <authorList>
            <person name="Weinstock M.T."/>
            <person name="Hesek E.D."/>
            <person name="Wilson C.M."/>
            <person name="Gibson D.G."/>
        </authorList>
    </citation>
    <scope>NUCLEOTIDE SEQUENCE [LARGE SCALE GENOMIC DNA]</scope>
    <source>
        <strain evidence="2 3">ATCC 14048</strain>
    </source>
</reference>
<keyword evidence="1" id="KW-0472">Membrane</keyword>
<keyword evidence="1" id="KW-1133">Transmembrane helix</keyword>
<accession>A0AAN1CY69</accession>
<keyword evidence="1" id="KW-0812">Transmembrane</keyword>
<keyword evidence="3" id="KW-1185">Reference proteome</keyword>
<gene>
    <name evidence="2" type="ORF">BA890_17420</name>
</gene>
<feature type="transmembrane region" description="Helical" evidence="1">
    <location>
        <begin position="132"/>
        <end position="152"/>
    </location>
</feature>
<proteinExistence type="predicted"/>
<feature type="transmembrane region" description="Helical" evidence="1">
    <location>
        <begin position="302"/>
        <end position="322"/>
    </location>
</feature>
<feature type="transmembrane region" description="Helical" evidence="1">
    <location>
        <begin position="53"/>
        <end position="72"/>
    </location>
</feature>
<dbReference type="InterPro" id="IPR022604">
    <property type="entry name" value="DUF2955"/>
</dbReference>
<evidence type="ECO:0000313" key="2">
    <source>
        <dbReference type="EMBL" id="ANQ14525.1"/>
    </source>
</evidence>
<feature type="transmembrane region" description="Helical" evidence="1">
    <location>
        <begin position="224"/>
        <end position="241"/>
    </location>
</feature>
<feature type="transmembrane region" description="Helical" evidence="1">
    <location>
        <begin position="101"/>
        <end position="120"/>
    </location>
</feature>
<feature type="transmembrane region" description="Helical" evidence="1">
    <location>
        <begin position="273"/>
        <end position="290"/>
    </location>
</feature>
<dbReference type="EMBL" id="CP016346">
    <property type="protein sequence ID" value="ANQ14525.1"/>
    <property type="molecule type" value="Genomic_DNA"/>
</dbReference>
<dbReference type="GeneID" id="70915505"/>
<evidence type="ECO:0000256" key="1">
    <source>
        <dbReference type="SAM" id="Phobius"/>
    </source>
</evidence>
<dbReference type="Pfam" id="PF11168">
    <property type="entry name" value="DUF2955"/>
    <property type="match status" value="1"/>
</dbReference>
<feature type="transmembrane region" description="Helical" evidence="1">
    <location>
        <begin position="30"/>
        <end position="47"/>
    </location>
</feature>
<protein>
    <submittedName>
        <fullName evidence="2">Multidrug DMT transporter permease</fullName>
    </submittedName>
</protein>
<evidence type="ECO:0000313" key="3">
    <source>
        <dbReference type="Proteomes" id="UP000092741"/>
    </source>
</evidence>
<feature type="transmembrane region" description="Helical" evidence="1">
    <location>
        <begin position="181"/>
        <end position="204"/>
    </location>
</feature>
<organism evidence="2 3">
    <name type="scientific">Vibrio natriegens NBRC 15636 = ATCC 14048 = DSM 759</name>
    <dbReference type="NCBI Taxonomy" id="1219067"/>
    <lineage>
        <taxon>Bacteria</taxon>
        <taxon>Pseudomonadati</taxon>
        <taxon>Pseudomonadota</taxon>
        <taxon>Gammaproteobacteria</taxon>
        <taxon>Vibrionales</taxon>
        <taxon>Vibrionaceae</taxon>
        <taxon>Vibrio</taxon>
    </lineage>
</organism>
<dbReference type="KEGG" id="vna:PN96_21925"/>
<dbReference type="Proteomes" id="UP000092741">
    <property type="component" value="Chromosome 2"/>
</dbReference>
<feature type="transmembrane region" description="Helical" evidence="1">
    <location>
        <begin position="247"/>
        <end position="266"/>
    </location>
</feature>
<dbReference type="RefSeq" id="WP_020335175.1">
    <property type="nucleotide sequence ID" value="NZ_ATFJ01000036.1"/>
</dbReference>
<dbReference type="AlphaFoldDB" id="A0AAN1CY69"/>
<name>A0AAN1CY69_VIBNA</name>